<accession>A0A0R2ZQY9</accession>
<dbReference type="PANTHER" id="PTHR44757:SF2">
    <property type="entry name" value="BIOFILM ARCHITECTURE MAINTENANCE PROTEIN MBAA"/>
    <property type="match status" value="1"/>
</dbReference>
<dbReference type="SUPFAM" id="SSF55785">
    <property type="entry name" value="PYP-like sensor domain (PAS domain)"/>
    <property type="match status" value="1"/>
</dbReference>
<dbReference type="GO" id="GO:0003824">
    <property type="term" value="F:catalytic activity"/>
    <property type="evidence" value="ECO:0007669"/>
    <property type="project" value="UniProtKB-ARBA"/>
</dbReference>
<dbReference type="InterPro" id="IPR029787">
    <property type="entry name" value="Nucleotide_cyclase"/>
</dbReference>
<dbReference type="PATRIC" id="fig|200450.4.peg.2016"/>
<dbReference type="PANTHER" id="PTHR44757">
    <property type="entry name" value="DIGUANYLATE CYCLASE DGCP"/>
    <property type="match status" value="1"/>
</dbReference>
<dbReference type="Gene3D" id="3.40.50.2300">
    <property type="match status" value="1"/>
</dbReference>
<dbReference type="RefSeq" id="WP_057006577.1">
    <property type="nucleotide sequence ID" value="NZ_JYLK01000001.1"/>
</dbReference>
<feature type="domain" description="EAL" evidence="6">
    <location>
        <begin position="446"/>
        <end position="700"/>
    </location>
</feature>
<evidence type="ECO:0000256" key="3">
    <source>
        <dbReference type="PROSITE-ProRule" id="PRU00169"/>
    </source>
</evidence>
<dbReference type="Pfam" id="PF24820">
    <property type="entry name" value="Diguanyl_cycl_sensor"/>
    <property type="match status" value="1"/>
</dbReference>
<dbReference type="SUPFAM" id="SSF52172">
    <property type="entry name" value="CheY-like"/>
    <property type="match status" value="1"/>
</dbReference>
<evidence type="ECO:0000256" key="1">
    <source>
        <dbReference type="ARBA" id="ARBA00001946"/>
    </source>
</evidence>
<protein>
    <submittedName>
        <fullName evidence="8 9">Diguanylate cyclase</fullName>
    </submittedName>
</protein>
<evidence type="ECO:0000259" key="4">
    <source>
        <dbReference type="PROSITE" id="PS50110"/>
    </source>
</evidence>
<dbReference type="GO" id="GO:0000160">
    <property type="term" value="P:phosphorelay signal transduction system"/>
    <property type="evidence" value="ECO:0007669"/>
    <property type="project" value="InterPro"/>
</dbReference>
<organism evidence="8 10">
    <name type="scientific">Pseudomonas trivialis</name>
    <dbReference type="NCBI Taxonomy" id="200450"/>
    <lineage>
        <taxon>Bacteria</taxon>
        <taxon>Pseudomonadati</taxon>
        <taxon>Pseudomonadota</taxon>
        <taxon>Gammaproteobacteria</taxon>
        <taxon>Pseudomonadales</taxon>
        <taxon>Pseudomonadaceae</taxon>
        <taxon>Pseudomonas</taxon>
    </lineage>
</organism>
<reference evidence="8 10" key="1">
    <citation type="submission" date="2015-02" db="EMBL/GenBank/DDBJ databases">
        <title>Two Pseudomonas sp. nov. isolated from raw milk.</title>
        <authorList>
            <person name="Wenning M."/>
            <person name="von Neubeck M."/>
            <person name="Huptas C."/>
            <person name="Scherer S."/>
        </authorList>
    </citation>
    <scope>NUCLEOTIDE SEQUENCE [LARGE SCALE GENOMIC DNA]</scope>
    <source>
        <strain evidence="8 10">DSM 14937</strain>
    </source>
</reference>
<dbReference type="Pfam" id="PF00990">
    <property type="entry name" value="GGDEF"/>
    <property type="match status" value="1"/>
</dbReference>
<dbReference type="FunFam" id="3.30.70.270:FF:000001">
    <property type="entry name" value="Diguanylate cyclase domain protein"/>
    <property type="match status" value="1"/>
</dbReference>
<dbReference type="InterPro" id="IPR059127">
    <property type="entry name" value="Diguanyl_cycl_sensor_dom"/>
</dbReference>
<evidence type="ECO:0000259" key="5">
    <source>
        <dbReference type="PROSITE" id="PS50112"/>
    </source>
</evidence>
<dbReference type="Proteomes" id="UP000183126">
    <property type="component" value="Chromosome I"/>
</dbReference>
<dbReference type="NCBIfam" id="TIGR00254">
    <property type="entry name" value="GGDEF"/>
    <property type="match status" value="1"/>
</dbReference>
<dbReference type="SMART" id="SM00267">
    <property type="entry name" value="GGDEF"/>
    <property type="match status" value="1"/>
</dbReference>
<dbReference type="InterPro" id="IPR035919">
    <property type="entry name" value="EAL_sf"/>
</dbReference>
<feature type="domain" description="Response regulatory" evidence="4">
    <location>
        <begin position="13"/>
        <end position="130"/>
    </location>
</feature>
<dbReference type="InterPro" id="IPR001789">
    <property type="entry name" value="Sig_transdc_resp-reg_receiver"/>
</dbReference>
<keyword evidence="3" id="KW-0597">Phosphoprotein</keyword>
<dbReference type="InterPro" id="IPR000160">
    <property type="entry name" value="GGDEF_dom"/>
</dbReference>
<dbReference type="Gene3D" id="3.30.450.20">
    <property type="entry name" value="PAS domain"/>
    <property type="match status" value="1"/>
</dbReference>
<reference evidence="9 11" key="2">
    <citation type="submission" date="2016-10" db="EMBL/GenBank/DDBJ databases">
        <authorList>
            <person name="Varghese N."/>
            <person name="Submissions S."/>
        </authorList>
    </citation>
    <scope>NUCLEOTIDE SEQUENCE [LARGE SCALE GENOMIC DNA]</scope>
    <source>
        <strain evidence="9 11">BS3111</strain>
    </source>
</reference>
<dbReference type="Gene3D" id="3.20.20.450">
    <property type="entry name" value="EAL domain"/>
    <property type="match status" value="1"/>
</dbReference>
<feature type="domain" description="GGDEF" evidence="7">
    <location>
        <begin position="305"/>
        <end position="437"/>
    </location>
</feature>
<dbReference type="InterPro" id="IPR052155">
    <property type="entry name" value="Biofilm_reg_signaling"/>
</dbReference>
<dbReference type="OrthoDB" id="9804951at2"/>
<evidence type="ECO:0000313" key="8">
    <source>
        <dbReference type="EMBL" id="KRP63296.1"/>
    </source>
</evidence>
<evidence type="ECO:0000313" key="9">
    <source>
        <dbReference type="EMBL" id="SDR93862.1"/>
    </source>
</evidence>
<name>A0A0R2ZQY9_9PSED</name>
<dbReference type="InterPro" id="IPR000014">
    <property type="entry name" value="PAS"/>
</dbReference>
<evidence type="ECO:0000259" key="6">
    <source>
        <dbReference type="PROSITE" id="PS50883"/>
    </source>
</evidence>
<dbReference type="EMBL" id="LT629760">
    <property type="protein sequence ID" value="SDR93862.1"/>
    <property type="molecule type" value="Genomic_DNA"/>
</dbReference>
<dbReference type="EMBL" id="JYLK01000001">
    <property type="protein sequence ID" value="KRP63296.1"/>
    <property type="molecule type" value="Genomic_DNA"/>
</dbReference>
<dbReference type="SUPFAM" id="SSF141868">
    <property type="entry name" value="EAL domain-like"/>
    <property type="match status" value="1"/>
</dbReference>
<dbReference type="PROSITE" id="PS50887">
    <property type="entry name" value="GGDEF"/>
    <property type="match status" value="1"/>
</dbReference>
<feature type="modified residue" description="4-aspartylphosphate" evidence="3">
    <location>
        <position position="62"/>
    </location>
</feature>
<proteinExistence type="predicted"/>
<dbReference type="InterPro" id="IPR001633">
    <property type="entry name" value="EAL_dom"/>
</dbReference>
<dbReference type="CDD" id="cd01948">
    <property type="entry name" value="EAL"/>
    <property type="match status" value="1"/>
</dbReference>
<dbReference type="SMART" id="SM00052">
    <property type="entry name" value="EAL"/>
    <property type="match status" value="1"/>
</dbReference>
<evidence type="ECO:0000313" key="11">
    <source>
        <dbReference type="Proteomes" id="UP000183126"/>
    </source>
</evidence>
<dbReference type="Proteomes" id="UP000052019">
    <property type="component" value="Unassembled WGS sequence"/>
</dbReference>
<dbReference type="Gene3D" id="3.30.70.270">
    <property type="match status" value="1"/>
</dbReference>
<evidence type="ECO:0000313" key="10">
    <source>
        <dbReference type="Proteomes" id="UP000052019"/>
    </source>
</evidence>
<comment type="subcellular location">
    <subcellularLocation>
        <location evidence="2">Cell inner membrane</location>
    </subcellularLocation>
</comment>
<dbReference type="AlphaFoldDB" id="A0A0R2ZQY9"/>
<dbReference type="SMART" id="SM00448">
    <property type="entry name" value="REC"/>
    <property type="match status" value="1"/>
</dbReference>
<dbReference type="Pfam" id="PF00072">
    <property type="entry name" value="Response_reg"/>
    <property type="match status" value="1"/>
</dbReference>
<comment type="cofactor">
    <cofactor evidence="1">
        <name>Mg(2+)</name>
        <dbReference type="ChEBI" id="CHEBI:18420"/>
    </cofactor>
</comment>
<dbReference type="InterPro" id="IPR035965">
    <property type="entry name" value="PAS-like_dom_sf"/>
</dbReference>
<dbReference type="PROSITE" id="PS50110">
    <property type="entry name" value="RESPONSE_REGULATORY"/>
    <property type="match status" value="1"/>
</dbReference>
<dbReference type="PROSITE" id="PS50883">
    <property type="entry name" value="EAL"/>
    <property type="match status" value="1"/>
</dbReference>
<dbReference type="NCBIfam" id="TIGR00229">
    <property type="entry name" value="sensory_box"/>
    <property type="match status" value="1"/>
</dbReference>
<dbReference type="Pfam" id="PF00563">
    <property type="entry name" value="EAL"/>
    <property type="match status" value="1"/>
</dbReference>
<feature type="domain" description="PAS" evidence="5">
    <location>
        <begin position="149"/>
        <end position="203"/>
    </location>
</feature>
<dbReference type="SMART" id="SM00091">
    <property type="entry name" value="PAS"/>
    <property type="match status" value="1"/>
</dbReference>
<dbReference type="InterPro" id="IPR011006">
    <property type="entry name" value="CheY-like_superfamily"/>
</dbReference>
<gene>
    <name evidence="9" type="ORF">SAMN04490205_0947</name>
    <name evidence="8" type="ORF">TU79_02680</name>
</gene>
<dbReference type="GO" id="GO:0005886">
    <property type="term" value="C:plasma membrane"/>
    <property type="evidence" value="ECO:0007669"/>
    <property type="project" value="UniProtKB-SubCell"/>
</dbReference>
<keyword evidence="11" id="KW-1185">Reference proteome</keyword>
<dbReference type="CDD" id="cd00130">
    <property type="entry name" value="PAS"/>
    <property type="match status" value="1"/>
</dbReference>
<sequence length="701" mass="78193">MECAPHHRDDSSVLLVVDDYPENLIGMRALLQHDDWQVITADSGVQALGLLLEHDVDLVLLDVKMPGMDGFEVARLMRGSQRTCMTPIIFLSANAQSPASVLEGYASGAIDYLFKPFDPLILKPKVQALLDHQRNRRALQRLSHDLELARAFNASVLDNAAEGILVVGEDGVIQYANPAISRLLNATTDELQGQEFLRFLQKPHVPAWLDSQMYAGYRSGETWRLHDAILRTSRGQQVPVALSCARLPVEQKAMVVTVLDMSEVRHLHQQLEFQAVTDPLTGLLNRRGFQQAVDSLLLRGERSEASLVLLYLDLDGFKRVNDSLGHDAGDRVLRWVSEQIKACLGSCDLLGRMGGDEFTALLELEFPEQAAKISEKLIERVSVCHQVDGLDVMLGVSIGIATFPDCGSDLNGLLRAADIAMYEAKRAGRQQYRYYDQEMNGRARSRLMLEDSVRTAIHNKEFTLVYQPQVSLDDGCLRGVEALLRWQHPSVGDVPPGLFLPLLEEARLISQLSAWIYQQVAAQRQAWQTCFDGERVLSVSLSASQFNMPNLATQLQQVLDRHGLQGRQLEVEISEDSLMINLEESIKQLKLLRRIGIRIALDDFGLGNCSLAHLRDLAFDTLKLDPQLVARLPDSARDAAMARSIIELCAHFDVLVVAEGVDTQAQADWLKANGCRFIQGAWASKPLMADEVVDWARARQR</sequence>
<dbReference type="CDD" id="cd01949">
    <property type="entry name" value="GGDEF"/>
    <property type="match status" value="1"/>
</dbReference>
<dbReference type="SUPFAM" id="SSF55073">
    <property type="entry name" value="Nucleotide cyclase"/>
    <property type="match status" value="1"/>
</dbReference>
<evidence type="ECO:0000259" key="7">
    <source>
        <dbReference type="PROSITE" id="PS50887"/>
    </source>
</evidence>
<dbReference type="PROSITE" id="PS50112">
    <property type="entry name" value="PAS"/>
    <property type="match status" value="1"/>
</dbReference>
<evidence type="ECO:0000256" key="2">
    <source>
        <dbReference type="ARBA" id="ARBA00004533"/>
    </source>
</evidence>
<dbReference type="InterPro" id="IPR043128">
    <property type="entry name" value="Rev_trsase/Diguanyl_cyclase"/>
</dbReference>